<feature type="compositionally biased region" description="Polar residues" evidence="1">
    <location>
        <begin position="772"/>
        <end position="782"/>
    </location>
</feature>
<name>A0AAE1ZCU1_SCHME</name>
<gene>
    <name evidence="2" type="ORF">MN116_005291</name>
</gene>
<evidence type="ECO:0000313" key="2">
    <source>
        <dbReference type="EMBL" id="KAK4471906.1"/>
    </source>
</evidence>
<feature type="region of interest" description="Disordered" evidence="1">
    <location>
        <begin position="1107"/>
        <end position="1142"/>
    </location>
</feature>
<feature type="compositionally biased region" description="Low complexity" evidence="1">
    <location>
        <begin position="635"/>
        <end position="645"/>
    </location>
</feature>
<dbReference type="Proteomes" id="UP001292079">
    <property type="component" value="Unassembled WGS sequence"/>
</dbReference>
<organism evidence="2 3">
    <name type="scientific">Schistosoma mekongi</name>
    <name type="common">Parasitic worm</name>
    <dbReference type="NCBI Taxonomy" id="38744"/>
    <lineage>
        <taxon>Eukaryota</taxon>
        <taxon>Metazoa</taxon>
        <taxon>Spiralia</taxon>
        <taxon>Lophotrochozoa</taxon>
        <taxon>Platyhelminthes</taxon>
        <taxon>Trematoda</taxon>
        <taxon>Digenea</taxon>
        <taxon>Strigeidida</taxon>
        <taxon>Schistosomatoidea</taxon>
        <taxon>Schistosomatidae</taxon>
        <taxon>Schistosoma</taxon>
    </lineage>
</organism>
<keyword evidence="3" id="KW-1185">Reference proteome</keyword>
<feature type="region of interest" description="Disordered" evidence="1">
    <location>
        <begin position="772"/>
        <end position="791"/>
    </location>
</feature>
<sequence length="1457" mass="167171">MHSNDNSICFFFDQVKPVRWEISENKKCIILNSDIIQTNKELQSHSNDAGLIKNNENDQTSFDTKTSNDTTILISSTVKVTNPKSDLPNKESISKQFDYYSWIEISEQIVKELSILLCQHYAKEIKRPRIIDYRLDETWEELISLVNHKSRDWQLPSIKNAYHLWIQENPAEVDGYGMKCESVKKVDSSYGLVQAATYSSSPRNSVFRKRSSKSSFINTENTGIHMKAKNGRKPNDVQHTLEQIPNVRKFNKDQSPPKILFSITPPESSRSTQKFDVLKNSMKYSSPLPTDKENDLSLLTEKGSKISMLPTNRLQISSKSILPTSGDRRIESRNNGPFTLQFIMSSPESALKGWINENTLISFMNTIEWVCLRLTNALKRYKVAYNYENSRFYRHCQPQYVLYSTVSNLKKLKFTLRNPLNGCFCLDEQTQMDYHNKDVNDNQNYKTFDTTASTTGDNGISIDNSFGDNKIIFMFKVGFDRVKEVRVPIMKLCQITSVTSVPSSTLTQFYKSELFNKIEHDIMDNVILSSITNLSIVKQMESFSSNINVLEKKNKKLEKSSNAFLKLCLKKLGIILKSQQKLMMKVNQDSRSIQSYPYFSYSADGTLTVRYPCGSPAIIWSSSPLICHRPNENANNSDSSSVNKGKGSKTGKSKENLYGSSTLLQKSATNISTTTNIDCNSNVPMTGMNNVQHRTGFYLSIFDIPPVLSFKGEVNTDISKTDSKRNSRFSTLSTEISPDIGRNNNNFSPDIDQKSRKTGRRLDSVRENISSRCSMNSGSNLSEFYPEQSKSDESLQNEDIYDRNFIIGPLIAHFTPTGEGFIHYPPTADNNNNVTNFKRIGSINNLQPTNIHAVFTKEYCYVFNHSNGDLKYEFPRSAEKNSHDPTTRYPVSLDINFNQYIRLVHTNSNDLTVMFRTENDVLLTIDCFQNLYSCDNIDNSEERDIHDDRILKYSDGLKQYKQQFVTSKLPFLSSLVDNANQNKQLIMSRKRREESLQKLFKNIPPNGDLQSLSRHLIESMKRISFLCNQWQEVVRQCLGLQRQRITSPRITHHLHRYKRLDYATKQFGTFTSLSTSNRASEYNSLVHSNKIIGNALGQKSVRLSDSNTTRSITKTSLQKQNLSNSLTNGKNKGSTKLNKDKSFEAPVMDENQLMKSLSIENNQRHTRDKHYLVVNEFSAFPVACPVLLRSWLNVIKDHKYFRHLNQIKESNETVSNFSVEMSYETKLLEKVFVDILDNPLKYDAELLSTLNTISSKGCRCSRQMPPNISDLEFDIFLNKLMNSYQAVIIIIYDSRLPDWIHIGTCDLLCQIYIKQQNTVPTVSRTVHDKLHIYTARDHFPKRLYDKYRIAGTGACASISTKMADYRLLCYDLAQNQNSNENITSQKRPLLLRRYHSRPEPGDCLIFIQGKLCFVGSSFTGYEELPWSKEQLDRKVVQCRNQLIRQGFSLPTNFHFVQ</sequence>
<feature type="compositionally biased region" description="Basic and acidic residues" evidence="1">
    <location>
        <begin position="751"/>
        <end position="765"/>
    </location>
</feature>
<comment type="caution">
    <text evidence="2">The sequence shown here is derived from an EMBL/GenBank/DDBJ whole genome shotgun (WGS) entry which is preliminary data.</text>
</comment>
<evidence type="ECO:0000313" key="3">
    <source>
        <dbReference type="Proteomes" id="UP001292079"/>
    </source>
</evidence>
<evidence type="ECO:0000256" key="1">
    <source>
        <dbReference type="SAM" id="MobiDB-lite"/>
    </source>
</evidence>
<accession>A0AAE1ZCU1</accession>
<dbReference type="EMBL" id="JALJAT010000003">
    <property type="protein sequence ID" value="KAK4471906.1"/>
    <property type="molecule type" value="Genomic_DNA"/>
</dbReference>
<reference evidence="2" key="2">
    <citation type="journal article" date="2023" name="Infect Dis Poverty">
        <title>Chromosome-scale genome of the human blood fluke Schistosoma mekongi and its implications for public health.</title>
        <authorList>
            <person name="Zhou M."/>
            <person name="Xu L."/>
            <person name="Xu D."/>
            <person name="Chen W."/>
            <person name="Khan J."/>
            <person name="Hu Y."/>
            <person name="Huang H."/>
            <person name="Wei H."/>
            <person name="Zhang Y."/>
            <person name="Chusongsang P."/>
            <person name="Tanasarnprasert K."/>
            <person name="Hu X."/>
            <person name="Limpanont Y."/>
            <person name="Lv Z."/>
        </authorList>
    </citation>
    <scope>NUCLEOTIDE SEQUENCE</scope>
    <source>
        <strain evidence="2">LV_2022a</strain>
    </source>
</reference>
<feature type="region of interest" description="Disordered" evidence="1">
    <location>
        <begin position="631"/>
        <end position="656"/>
    </location>
</feature>
<protein>
    <submittedName>
        <fullName evidence="2">Uncharacterized protein</fullName>
    </submittedName>
</protein>
<reference evidence="2" key="1">
    <citation type="submission" date="2022-04" db="EMBL/GenBank/DDBJ databases">
        <authorList>
            <person name="Xu L."/>
            <person name="Lv Z."/>
        </authorList>
    </citation>
    <scope>NUCLEOTIDE SEQUENCE</scope>
    <source>
        <strain evidence="2">LV_2022a</strain>
    </source>
</reference>
<feature type="compositionally biased region" description="Polar residues" evidence="1">
    <location>
        <begin position="728"/>
        <end position="748"/>
    </location>
</feature>
<feature type="region of interest" description="Disordered" evidence="1">
    <location>
        <begin position="718"/>
        <end position="765"/>
    </location>
</feature>
<feature type="compositionally biased region" description="Polar residues" evidence="1">
    <location>
        <begin position="1107"/>
        <end position="1136"/>
    </location>
</feature>
<feature type="region of interest" description="Disordered" evidence="1">
    <location>
        <begin position="250"/>
        <end position="272"/>
    </location>
</feature>
<proteinExistence type="predicted"/>